<keyword evidence="3" id="KW-1185">Reference proteome</keyword>
<name>A0A0B1TIU5_OESDE</name>
<dbReference type="PANTHER" id="PTHR46331:SF2">
    <property type="entry name" value="VALACYCLOVIR HYDROLASE"/>
    <property type="match status" value="1"/>
</dbReference>
<accession>A0A0B1TIU5</accession>
<dbReference type="PANTHER" id="PTHR46331">
    <property type="entry name" value="VALACYCLOVIR HYDROLASE"/>
    <property type="match status" value="1"/>
</dbReference>
<feature type="domain" description="AB hydrolase-1" evidence="1">
    <location>
        <begin position="32"/>
        <end position="128"/>
    </location>
</feature>
<dbReference type="InterPro" id="IPR029058">
    <property type="entry name" value="AB_hydrolase_fold"/>
</dbReference>
<reference evidence="2 3" key="1">
    <citation type="submission" date="2014-03" db="EMBL/GenBank/DDBJ databases">
        <title>Draft genome of the hookworm Oesophagostomum dentatum.</title>
        <authorList>
            <person name="Mitreva M."/>
        </authorList>
    </citation>
    <scope>NUCLEOTIDE SEQUENCE [LARGE SCALE GENOMIC DNA]</scope>
    <source>
        <strain evidence="2 3">OD-Hann</strain>
    </source>
</reference>
<dbReference type="InterPro" id="IPR000073">
    <property type="entry name" value="AB_hydrolase_1"/>
</dbReference>
<sequence>MVEDNSAAVSEATTTIDGLNIGYCTYGNGPKAVLCICGAVGSYKKDWPASILRQFDPSLVTIVCIDPPGYGTSRPPDRVQEVNRCMKDAGLCLKLMEQLELTPFTVMGWSEGSRTAIHVAGQGGSEKVPT</sequence>
<dbReference type="GO" id="GO:0017171">
    <property type="term" value="F:serine hydrolase activity"/>
    <property type="evidence" value="ECO:0007669"/>
    <property type="project" value="TreeGrafter"/>
</dbReference>
<dbReference type="OrthoDB" id="19657at2759"/>
<dbReference type="Pfam" id="PF00561">
    <property type="entry name" value="Abhydrolase_1"/>
    <property type="match status" value="1"/>
</dbReference>
<evidence type="ECO:0000313" key="3">
    <source>
        <dbReference type="Proteomes" id="UP000053660"/>
    </source>
</evidence>
<evidence type="ECO:0000313" key="2">
    <source>
        <dbReference type="EMBL" id="KHJ97134.1"/>
    </source>
</evidence>
<organism evidence="2 3">
    <name type="scientific">Oesophagostomum dentatum</name>
    <name type="common">Nodular worm</name>
    <dbReference type="NCBI Taxonomy" id="61180"/>
    <lineage>
        <taxon>Eukaryota</taxon>
        <taxon>Metazoa</taxon>
        <taxon>Ecdysozoa</taxon>
        <taxon>Nematoda</taxon>
        <taxon>Chromadorea</taxon>
        <taxon>Rhabditida</taxon>
        <taxon>Rhabditina</taxon>
        <taxon>Rhabditomorpha</taxon>
        <taxon>Strongyloidea</taxon>
        <taxon>Strongylidae</taxon>
        <taxon>Oesophagostomum</taxon>
    </lineage>
</organism>
<dbReference type="AlphaFoldDB" id="A0A0B1TIU5"/>
<evidence type="ECO:0000259" key="1">
    <source>
        <dbReference type="Pfam" id="PF00561"/>
    </source>
</evidence>
<dbReference type="SUPFAM" id="SSF53474">
    <property type="entry name" value="alpha/beta-Hydrolases"/>
    <property type="match status" value="1"/>
</dbReference>
<dbReference type="Gene3D" id="3.40.50.1820">
    <property type="entry name" value="alpha/beta hydrolase"/>
    <property type="match status" value="1"/>
</dbReference>
<dbReference type="EMBL" id="KN549512">
    <property type="protein sequence ID" value="KHJ97134.1"/>
    <property type="molecule type" value="Genomic_DNA"/>
</dbReference>
<proteinExistence type="predicted"/>
<protein>
    <recommendedName>
        <fullName evidence="1">AB hydrolase-1 domain-containing protein</fullName>
    </recommendedName>
</protein>
<gene>
    <name evidence="2" type="ORF">OESDEN_02897</name>
</gene>
<dbReference type="Proteomes" id="UP000053660">
    <property type="component" value="Unassembled WGS sequence"/>
</dbReference>